<sequence length="250" mass="25588">MAYEVIQRRLLPTLAGQCQGDVMTASAQSIAENVTRGQGVRRTGADASTPPAAAAQRRRQAARALRDGAQERLVSLLLGLRMAREQMGEAPSPVAAELLDGAVRDAEAALAQVREVAAGLCPQVLELRGLVPAVTALAAASPVPVTVRSGRIRLSRVVETHVFFLVTEALAHAVDDSGASRAEVELTHIGSGLVVSVTSDACPPCGAGAEARVGVMTECVTLLEGTLTVTCSSAAGTTVRAVLPVPAGAA</sequence>
<keyword evidence="5" id="KW-0547">Nucleotide-binding</keyword>
<evidence type="ECO:0000256" key="9">
    <source>
        <dbReference type="SAM" id="MobiDB-lite"/>
    </source>
</evidence>
<organism evidence="11 12">
    <name type="scientific">Streptomyces canarius</name>
    <dbReference type="NCBI Taxonomy" id="285453"/>
    <lineage>
        <taxon>Bacteria</taxon>
        <taxon>Bacillati</taxon>
        <taxon>Actinomycetota</taxon>
        <taxon>Actinomycetes</taxon>
        <taxon>Kitasatosporales</taxon>
        <taxon>Streptomycetaceae</taxon>
        <taxon>Streptomyces</taxon>
    </lineage>
</organism>
<dbReference type="InterPro" id="IPR036890">
    <property type="entry name" value="HATPase_C_sf"/>
</dbReference>
<evidence type="ECO:0000256" key="7">
    <source>
        <dbReference type="ARBA" id="ARBA00022840"/>
    </source>
</evidence>
<dbReference type="EC" id="2.7.13.3" evidence="2"/>
<evidence type="ECO:0000259" key="10">
    <source>
        <dbReference type="Pfam" id="PF07730"/>
    </source>
</evidence>
<dbReference type="Pfam" id="PF07730">
    <property type="entry name" value="HisKA_3"/>
    <property type="match status" value="1"/>
</dbReference>
<dbReference type="PANTHER" id="PTHR24421:SF10">
    <property type="entry name" value="NITRATE_NITRITE SENSOR PROTEIN NARQ"/>
    <property type="match status" value="1"/>
</dbReference>
<evidence type="ECO:0000256" key="4">
    <source>
        <dbReference type="ARBA" id="ARBA00022679"/>
    </source>
</evidence>
<feature type="domain" description="Signal transduction histidine kinase subgroup 3 dimerisation and phosphoacceptor" evidence="10">
    <location>
        <begin position="58"/>
        <end position="124"/>
    </location>
</feature>
<evidence type="ECO:0000256" key="6">
    <source>
        <dbReference type="ARBA" id="ARBA00022777"/>
    </source>
</evidence>
<dbReference type="Gene3D" id="3.30.565.10">
    <property type="entry name" value="Histidine kinase-like ATPase, C-terminal domain"/>
    <property type="match status" value="1"/>
</dbReference>
<keyword evidence="7" id="KW-0067">ATP-binding</keyword>
<keyword evidence="3" id="KW-0597">Phosphoprotein</keyword>
<dbReference type="InterPro" id="IPR050482">
    <property type="entry name" value="Sensor_HK_TwoCompSys"/>
</dbReference>
<evidence type="ECO:0000256" key="8">
    <source>
        <dbReference type="ARBA" id="ARBA00023012"/>
    </source>
</evidence>
<keyword evidence="8" id="KW-0902">Two-component regulatory system</keyword>
<comment type="catalytic activity">
    <reaction evidence="1">
        <text>ATP + protein L-histidine = ADP + protein N-phospho-L-histidine.</text>
        <dbReference type="EC" id="2.7.13.3"/>
    </reaction>
</comment>
<evidence type="ECO:0000256" key="3">
    <source>
        <dbReference type="ARBA" id="ARBA00022553"/>
    </source>
</evidence>
<evidence type="ECO:0000313" key="12">
    <source>
        <dbReference type="Proteomes" id="UP000653644"/>
    </source>
</evidence>
<gene>
    <name evidence="11" type="ORF">GCM10010345_85280</name>
</gene>
<evidence type="ECO:0000256" key="5">
    <source>
        <dbReference type="ARBA" id="ARBA00022741"/>
    </source>
</evidence>
<dbReference type="EMBL" id="BMVN01000065">
    <property type="protein sequence ID" value="GHA68525.1"/>
    <property type="molecule type" value="Genomic_DNA"/>
</dbReference>
<dbReference type="PANTHER" id="PTHR24421">
    <property type="entry name" value="NITRATE/NITRITE SENSOR PROTEIN NARX-RELATED"/>
    <property type="match status" value="1"/>
</dbReference>
<evidence type="ECO:0000313" key="11">
    <source>
        <dbReference type="EMBL" id="GHA68525.1"/>
    </source>
</evidence>
<keyword evidence="12" id="KW-1185">Reference proteome</keyword>
<dbReference type="Proteomes" id="UP000653644">
    <property type="component" value="Unassembled WGS sequence"/>
</dbReference>
<comment type="caution">
    <text evidence="11">The sequence shown here is derived from an EMBL/GenBank/DDBJ whole genome shotgun (WGS) entry which is preliminary data.</text>
</comment>
<reference evidence="12" key="1">
    <citation type="journal article" date="2019" name="Int. J. Syst. Evol. Microbiol.">
        <title>The Global Catalogue of Microorganisms (GCM) 10K type strain sequencing project: providing services to taxonomists for standard genome sequencing and annotation.</title>
        <authorList>
            <consortium name="The Broad Institute Genomics Platform"/>
            <consortium name="The Broad Institute Genome Sequencing Center for Infectious Disease"/>
            <person name="Wu L."/>
            <person name="Ma J."/>
        </authorList>
    </citation>
    <scope>NUCLEOTIDE SEQUENCE [LARGE SCALE GENOMIC DNA]</scope>
    <source>
        <strain evidence="12">JCM 4733</strain>
    </source>
</reference>
<keyword evidence="4" id="KW-0808">Transferase</keyword>
<accession>A0ABQ3DEY7</accession>
<feature type="region of interest" description="Disordered" evidence="9">
    <location>
        <begin position="34"/>
        <end position="53"/>
    </location>
</feature>
<evidence type="ECO:0000256" key="2">
    <source>
        <dbReference type="ARBA" id="ARBA00012438"/>
    </source>
</evidence>
<name>A0ABQ3DEY7_9ACTN</name>
<keyword evidence="6" id="KW-0418">Kinase</keyword>
<evidence type="ECO:0000256" key="1">
    <source>
        <dbReference type="ARBA" id="ARBA00000085"/>
    </source>
</evidence>
<dbReference type="InterPro" id="IPR011712">
    <property type="entry name" value="Sig_transdc_His_kin_sub3_dim/P"/>
</dbReference>
<proteinExistence type="predicted"/>
<protein>
    <recommendedName>
        <fullName evidence="2">histidine kinase</fullName>
        <ecNumber evidence="2">2.7.13.3</ecNumber>
    </recommendedName>
</protein>